<sequence>MLKLPKLHEQITHWRQFWRINQSGEMGANQQLVVNSELWLRPQPLGTVRLEAIRLNELLAKPSGYRCRNGRKTTIIGEKKDIFFICHKPEFSINGKTGMPQLQQQPNVYEKALLIRVVRKDVRLNYVELAGHGDNHSMENKQKIIEQIEWEIQRFKFRYLFFVLRPAADSEDGAGALLFHWYRLIIKLFFEWHFAILGARISGSCGQALQKLDIKHCEWRISFVKFEHFGQVKDIPCHGLGSPFEEKLRFVHFLLAGTNKNYSAAHIDDHFSSSNLPILSQQKILMPMKREIALFQRPITTKQLCHHPNKI</sequence>
<evidence type="ECO:0000313" key="2">
    <source>
        <dbReference type="WBParaSite" id="GPLIN_000349600"/>
    </source>
</evidence>
<dbReference type="AlphaFoldDB" id="A0A183BSB0"/>
<protein>
    <submittedName>
        <fullName evidence="2">Uncharacterized protein</fullName>
    </submittedName>
</protein>
<reference evidence="1" key="1">
    <citation type="submission" date="2013-12" db="EMBL/GenBank/DDBJ databases">
        <authorList>
            <person name="Aslett M."/>
        </authorList>
    </citation>
    <scope>NUCLEOTIDE SEQUENCE [LARGE SCALE GENOMIC DNA]</scope>
    <source>
        <strain evidence="1">Lindley</strain>
    </source>
</reference>
<accession>A0A183BSB0</accession>
<reference evidence="2" key="3">
    <citation type="submission" date="2016-06" db="UniProtKB">
        <authorList>
            <consortium name="WormBaseParasite"/>
        </authorList>
    </citation>
    <scope>IDENTIFICATION</scope>
</reference>
<organism evidence="1 2">
    <name type="scientific">Globodera pallida</name>
    <name type="common">Potato cyst nematode worm</name>
    <name type="synonym">Heterodera pallida</name>
    <dbReference type="NCBI Taxonomy" id="36090"/>
    <lineage>
        <taxon>Eukaryota</taxon>
        <taxon>Metazoa</taxon>
        <taxon>Ecdysozoa</taxon>
        <taxon>Nematoda</taxon>
        <taxon>Chromadorea</taxon>
        <taxon>Rhabditida</taxon>
        <taxon>Tylenchina</taxon>
        <taxon>Tylenchomorpha</taxon>
        <taxon>Tylenchoidea</taxon>
        <taxon>Heteroderidae</taxon>
        <taxon>Heteroderinae</taxon>
        <taxon>Globodera</taxon>
    </lineage>
</organism>
<dbReference type="WBParaSite" id="GPLIN_000349600">
    <property type="protein sequence ID" value="GPLIN_000349600"/>
    <property type="gene ID" value="GPLIN_000349600"/>
</dbReference>
<reference evidence="1" key="2">
    <citation type="submission" date="2014-05" db="EMBL/GenBank/DDBJ databases">
        <title>The genome and life-stage specific transcriptomes of Globodera pallida elucidate key aspects of plant parasitism by a cyst nematode.</title>
        <authorList>
            <person name="Cotton J.A."/>
            <person name="Lilley C.J."/>
            <person name="Jones L.M."/>
            <person name="Kikuchi T."/>
            <person name="Reid A.J."/>
            <person name="Thorpe P."/>
            <person name="Tsai I.J."/>
            <person name="Beasley H."/>
            <person name="Blok V."/>
            <person name="Cock P.J.A."/>
            <person name="Van den Akker S.E."/>
            <person name="Holroyd N."/>
            <person name="Hunt M."/>
            <person name="Mantelin S."/>
            <person name="Naghra H."/>
            <person name="Pain A."/>
            <person name="Palomares-Rius J.E."/>
            <person name="Zarowiecki M."/>
            <person name="Berriman M."/>
            <person name="Jones J.T."/>
            <person name="Urwin P.E."/>
        </authorList>
    </citation>
    <scope>NUCLEOTIDE SEQUENCE [LARGE SCALE GENOMIC DNA]</scope>
    <source>
        <strain evidence="1">Lindley</strain>
    </source>
</reference>
<evidence type="ECO:0000313" key="1">
    <source>
        <dbReference type="Proteomes" id="UP000050741"/>
    </source>
</evidence>
<dbReference type="Proteomes" id="UP000050741">
    <property type="component" value="Unassembled WGS sequence"/>
</dbReference>
<name>A0A183BSB0_GLOPA</name>
<proteinExistence type="predicted"/>
<keyword evidence="1" id="KW-1185">Reference proteome</keyword>